<dbReference type="Pfam" id="PF13015">
    <property type="entry name" value="PRKCSH_1"/>
    <property type="match status" value="1"/>
</dbReference>
<dbReference type="Gene3D" id="2.70.130.10">
    <property type="entry name" value="Mannose-6-phosphate receptor binding domain"/>
    <property type="match status" value="1"/>
</dbReference>
<keyword evidence="3" id="KW-0256">Endoplasmic reticulum</keyword>
<keyword evidence="2 8" id="KW-0732">Signal</keyword>
<dbReference type="CDD" id="cd00112">
    <property type="entry name" value="LDLa"/>
    <property type="match status" value="1"/>
</dbReference>
<reference evidence="12" key="1">
    <citation type="submission" date="2011-08" db="EMBL/GenBank/DDBJ databases">
        <authorList>
            <person name="Rombauts S."/>
        </authorList>
    </citation>
    <scope>NUCLEOTIDE SEQUENCE</scope>
    <source>
        <strain evidence="12">London</strain>
    </source>
</reference>
<dbReference type="eggNOG" id="KOG2397">
    <property type="taxonomic scope" value="Eukaryota"/>
</dbReference>
<accession>T1K6V8</accession>
<dbReference type="PROSITE" id="PS51914">
    <property type="entry name" value="MRH"/>
    <property type="match status" value="1"/>
</dbReference>
<dbReference type="PANTHER" id="PTHR12630">
    <property type="entry name" value="N-LINKED OLIGOSACCHARIDE PROCESSING"/>
    <property type="match status" value="1"/>
</dbReference>
<dbReference type="Gene3D" id="1.10.238.10">
    <property type="entry name" value="EF-hand"/>
    <property type="match status" value="1"/>
</dbReference>
<dbReference type="PROSITE" id="PS00018">
    <property type="entry name" value="EF_HAND_1"/>
    <property type="match status" value="1"/>
</dbReference>
<dbReference type="InterPro" id="IPR011992">
    <property type="entry name" value="EF-hand-dom_pair"/>
</dbReference>
<evidence type="ECO:0000256" key="8">
    <source>
        <dbReference type="SAM" id="SignalP"/>
    </source>
</evidence>
<evidence type="ECO:0000256" key="2">
    <source>
        <dbReference type="ARBA" id="ARBA00022729"/>
    </source>
</evidence>
<dbReference type="InterPro" id="IPR028146">
    <property type="entry name" value="PRKCSH_N"/>
</dbReference>
<sequence>MLLTGYLVSLLCYTVTWNWSSATQVLRPRGVALQKKIFYDPSKDFNCLDGSLKIPFVFVNDDYCDCADGSDEPGTPACPNGVFHCSNLGYQTWDIPSSRVNDGICDCCDGSDEYNSTINCVDNCSELGKEALEAARRLKELFSEGSKIRLNLIKDAKSKAEEDERRLEEFRKEMEKVENTKKEKEAIKKQAEEEEKAALDKFRAEADAQRKAQEEAEMIKIEEKEKLMAEAAFKELDKNSDGILSYQEVQQFIKFDQNNDGVVDPDEAKFFLHMKEEMSLDEFTTTGWIIMKPFYLKDKTPEPLQNDQAPSEQDADGDVEVEHPSYESDGETEDDVEDSSNNAEGEGEGEDEDHGPPYHSPKRPRPDTTVTEAPLPEYDAETLAIIEKAKQAKQEYSDAESKFLSLNNQIREIEASLEMDYGPEREFATLHGQCFEFSDREYIYKFCPFNTATQRSKSGGGETNLGTWGDWTGGDSDRYSRMRYENGVQCWNGPARSVEVYLKCGLNNALLSTSEPSRCEYRFEFETPALCRPENQSNSHEHTEL</sequence>
<dbReference type="Proteomes" id="UP000015104">
    <property type="component" value="Unassembled WGS sequence"/>
</dbReference>
<proteinExistence type="predicted"/>
<dbReference type="OMA" id="YENGQHC"/>
<dbReference type="GO" id="GO:0006491">
    <property type="term" value="P:N-glycan processing"/>
    <property type="evidence" value="ECO:0007669"/>
    <property type="project" value="TreeGrafter"/>
</dbReference>
<dbReference type="OrthoDB" id="28322at2759"/>
<dbReference type="EnsemblMetazoa" id="tetur06g01900.1">
    <property type="protein sequence ID" value="tetur06g01900.1"/>
    <property type="gene ID" value="tetur06g01900"/>
</dbReference>
<feature type="chain" id="PRO_5004581034" description="Glucosidase 2 subunit beta" evidence="8">
    <location>
        <begin position="23"/>
        <end position="545"/>
    </location>
</feature>
<evidence type="ECO:0000259" key="10">
    <source>
        <dbReference type="PROSITE" id="PS51914"/>
    </source>
</evidence>
<evidence type="ECO:0000313" key="11">
    <source>
        <dbReference type="EnsemblMetazoa" id="tetur06g01900.1"/>
    </source>
</evidence>
<dbReference type="InterPro" id="IPR044865">
    <property type="entry name" value="MRH_dom"/>
</dbReference>
<keyword evidence="4" id="KW-0106">Calcium</keyword>
<dbReference type="PANTHER" id="PTHR12630:SF1">
    <property type="entry name" value="GLUCOSIDASE 2 SUBUNIT BETA"/>
    <property type="match status" value="1"/>
</dbReference>
<dbReference type="GO" id="GO:0005509">
    <property type="term" value="F:calcium ion binding"/>
    <property type="evidence" value="ECO:0007669"/>
    <property type="project" value="InterPro"/>
</dbReference>
<dbReference type="InterPro" id="IPR002048">
    <property type="entry name" value="EF_hand_dom"/>
</dbReference>
<dbReference type="SUPFAM" id="SSF47473">
    <property type="entry name" value="EF-hand"/>
    <property type="match status" value="1"/>
</dbReference>
<feature type="compositionally biased region" description="Acidic residues" evidence="7">
    <location>
        <begin position="328"/>
        <end position="338"/>
    </location>
</feature>
<dbReference type="CDD" id="cd00051">
    <property type="entry name" value="EFh"/>
    <property type="match status" value="1"/>
</dbReference>
<keyword evidence="6" id="KW-0175">Coiled coil</keyword>
<dbReference type="PROSITE" id="PS50222">
    <property type="entry name" value="EF_HAND_2"/>
    <property type="match status" value="1"/>
</dbReference>
<dbReference type="GO" id="GO:0017177">
    <property type="term" value="C:glucosidase II complex"/>
    <property type="evidence" value="ECO:0007669"/>
    <property type="project" value="TreeGrafter"/>
</dbReference>
<protein>
    <recommendedName>
        <fullName evidence="1">Glucosidase 2 subunit beta</fullName>
    </recommendedName>
</protein>
<feature type="domain" description="EF-hand" evidence="9">
    <location>
        <begin position="224"/>
        <end position="259"/>
    </location>
</feature>
<dbReference type="SUPFAM" id="SSF50911">
    <property type="entry name" value="Mannose 6-phosphate receptor domain"/>
    <property type="match status" value="1"/>
</dbReference>
<dbReference type="Pfam" id="PF13202">
    <property type="entry name" value="EF-hand_5"/>
    <property type="match status" value="1"/>
</dbReference>
<keyword evidence="5" id="KW-1015">Disulfide bond</keyword>
<dbReference type="STRING" id="32264.T1K6V8"/>
<evidence type="ECO:0000256" key="3">
    <source>
        <dbReference type="ARBA" id="ARBA00022824"/>
    </source>
</evidence>
<dbReference type="InterPro" id="IPR018247">
    <property type="entry name" value="EF_Hand_1_Ca_BS"/>
</dbReference>
<dbReference type="CDD" id="cd06503">
    <property type="entry name" value="ATP-synt_Fo_b"/>
    <property type="match status" value="1"/>
</dbReference>
<dbReference type="InterPro" id="IPR036607">
    <property type="entry name" value="PRKCSH"/>
</dbReference>
<dbReference type="HOGENOM" id="CLU_016834_1_0_1"/>
<reference evidence="11" key="2">
    <citation type="submission" date="2015-06" db="UniProtKB">
        <authorList>
            <consortium name="EnsemblMetazoa"/>
        </authorList>
    </citation>
    <scope>IDENTIFICATION</scope>
</reference>
<dbReference type="EMBL" id="CAEY01001796">
    <property type="status" value="NOT_ANNOTATED_CDS"/>
    <property type="molecule type" value="Genomic_DNA"/>
</dbReference>
<feature type="signal peptide" evidence="8">
    <location>
        <begin position="1"/>
        <end position="22"/>
    </location>
</feature>
<dbReference type="Pfam" id="PF12999">
    <property type="entry name" value="PRKCSH-like"/>
    <property type="match status" value="1"/>
</dbReference>
<dbReference type="KEGG" id="tut:107361407"/>
<feature type="domain" description="MRH" evidence="10">
    <location>
        <begin position="432"/>
        <end position="533"/>
    </location>
</feature>
<feature type="coiled-coil region" evidence="6">
    <location>
        <begin position="153"/>
        <end position="225"/>
    </location>
</feature>
<evidence type="ECO:0000256" key="6">
    <source>
        <dbReference type="SAM" id="Coils"/>
    </source>
</evidence>
<feature type="region of interest" description="Disordered" evidence="7">
    <location>
        <begin position="300"/>
        <end position="373"/>
    </location>
</feature>
<name>T1K6V8_TETUR</name>
<evidence type="ECO:0000256" key="5">
    <source>
        <dbReference type="ARBA" id="ARBA00023157"/>
    </source>
</evidence>
<evidence type="ECO:0000313" key="12">
    <source>
        <dbReference type="Proteomes" id="UP000015104"/>
    </source>
</evidence>
<keyword evidence="12" id="KW-1185">Reference proteome</keyword>
<evidence type="ECO:0000259" key="9">
    <source>
        <dbReference type="PROSITE" id="PS50222"/>
    </source>
</evidence>
<feature type="coiled-coil region" evidence="6">
    <location>
        <begin position="389"/>
        <end position="416"/>
    </location>
</feature>
<gene>
    <name evidence="11" type="primary">107361407</name>
</gene>
<dbReference type="InterPro" id="IPR039794">
    <property type="entry name" value="Gtb1-like"/>
</dbReference>
<dbReference type="InterPro" id="IPR009011">
    <property type="entry name" value="Man6P_isomerase_rcpt-bd_dom_sf"/>
</dbReference>
<organism evidence="11 12">
    <name type="scientific">Tetranychus urticae</name>
    <name type="common">Two-spotted spider mite</name>
    <dbReference type="NCBI Taxonomy" id="32264"/>
    <lineage>
        <taxon>Eukaryota</taxon>
        <taxon>Metazoa</taxon>
        <taxon>Ecdysozoa</taxon>
        <taxon>Arthropoda</taxon>
        <taxon>Chelicerata</taxon>
        <taxon>Arachnida</taxon>
        <taxon>Acari</taxon>
        <taxon>Acariformes</taxon>
        <taxon>Trombidiformes</taxon>
        <taxon>Prostigmata</taxon>
        <taxon>Eleutherengona</taxon>
        <taxon>Raphignathae</taxon>
        <taxon>Tetranychoidea</taxon>
        <taxon>Tetranychidae</taxon>
        <taxon>Tetranychus</taxon>
    </lineage>
</organism>
<dbReference type="InterPro" id="IPR002172">
    <property type="entry name" value="LDrepeatLR_classA_rpt"/>
</dbReference>
<evidence type="ECO:0000256" key="4">
    <source>
        <dbReference type="ARBA" id="ARBA00022837"/>
    </source>
</evidence>
<evidence type="ECO:0000256" key="1">
    <source>
        <dbReference type="ARBA" id="ARBA00022387"/>
    </source>
</evidence>
<dbReference type="AlphaFoldDB" id="T1K6V8"/>
<evidence type="ECO:0000256" key="7">
    <source>
        <dbReference type="SAM" id="MobiDB-lite"/>
    </source>
</evidence>